<dbReference type="Gene3D" id="1.10.287.70">
    <property type="match status" value="1"/>
</dbReference>
<dbReference type="Pfam" id="PF00520">
    <property type="entry name" value="Ion_trans"/>
    <property type="match status" value="3"/>
</dbReference>
<feature type="domain" description="Ion transport" evidence="8">
    <location>
        <begin position="211"/>
        <end position="339"/>
    </location>
</feature>
<feature type="coiled-coil region" evidence="5">
    <location>
        <begin position="177"/>
        <end position="214"/>
    </location>
</feature>
<proteinExistence type="predicted"/>
<evidence type="ECO:0000313" key="9">
    <source>
        <dbReference type="EMBL" id="GCC32373.1"/>
    </source>
</evidence>
<dbReference type="EMBL" id="BEZZ01000430">
    <property type="protein sequence ID" value="GCC32373.1"/>
    <property type="molecule type" value="Genomic_DNA"/>
</dbReference>
<feature type="transmembrane region" description="Helical" evidence="7">
    <location>
        <begin position="477"/>
        <end position="496"/>
    </location>
</feature>
<dbReference type="PANTHER" id="PTHR10037:SF62">
    <property type="entry name" value="SODIUM CHANNEL PROTEIN 60E"/>
    <property type="match status" value="1"/>
</dbReference>
<dbReference type="OrthoDB" id="2984333at2759"/>
<keyword evidence="10" id="KW-1185">Reference proteome</keyword>
<evidence type="ECO:0000256" key="2">
    <source>
        <dbReference type="ARBA" id="ARBA00022692"/>
    </source>
</evidence>
<dbReference type="AlphaFoldDB" id="A0A401SPS9"/>
<sequence length="527" mass="60544">MVIIGTIFVNMLLLAMNKNFAIVDLIFTGIYTLEVIIKVLSRGFVLHTFSYLRNPWNWLDFTVVLLAYLTLAFPTIPGLSALRAFRALKMIAILPGLKTIIGAIFKSARLLMEVLLLMMFVLLIIALFGLQIFKGVLTHKCIKNMEPRVNITHAEWENYIQNKFVMFGAHYIVNLVLAVVAASYEKEAKRKQELKEEEERILELRRQKALLVLSIIFIIEAILKVTALNPMPYVRNGWNAFDFIIVLLTCLEWILSTVNIPTLKLSMIRSLRMLRVFKLAKNWKTLNTLINIIFKSLKEMGNLTLIVIIVIYIFTVIGMQLVGHDYENKLETVEEEQQEAEREIYRPSGDTGCSEITEQSNDKPVNEDNKIDGEKPLCSVEEEGMEDEEQKTEVKTMQPCLPAMCTEKCICCNALKTTFLGKLFLSLRTLMFKVVNNRVFDGSVLFVILLSTMTLTLDDKYLQKDAKVQLALRYLDYFYAFFFNFEMIVKVLGLGLTDYFTNVWTLLDFFLVVACDNEIASVHHFTT</sequence>
<dbReference type="InterPro" id="IPR005821">
    <property type="entry name" value="Ion_trans_dom"/>
</dbReference>
<accession>A0A401SPS9</accession>
<evidence type="ECO:0000256" key="5">
    <source>
        <dbReference type="SAM" id="Coils"/>
    </source>
</evidence>
<comment type="subcellular location">
    <subcellularLocation>
        <location evidence="1">Membrane</location>
        <topology evidence="1">Multi-pass membrane protein</topology>
    </subcellularLocation>
</comment>
<feature type="transmembrane region" description="Helical" evidence="7">
    <location>
        <begin position="439"/>
        <end position="457"/>
    </location>
</feature>
<keyword evidence="3 7" id="KW-1133">Transmembrane helix</keyword>
<gene>
    <name evidence="9" type="ORF">chiPu_0010834</name>
</gene>
<evidence type="ECO:0000256" key="4">
    <source>
        <dbReference type="ARBA" id="ARBA00023136"/>
    </source>
</evidence>
<dbReference type="GO" id="GO:0019228">
    <property type="term" value="P:neuronal action potential"/>
    <property type="evidence" value="ECO:0007669"/>
    <property type="project" value="TreeGrafter"/>
</dbReference>
<dbReference type="SUPFAM" id="SSF81324">
    <property type="entry name" value="Voltage-gated potassium channels"/>
    <property type="match status" value="3"/>
</dbReference>
<protein>
    <recommendedName>
        <fullName evidence="8">Ion transport domain-containing protein</fullName>
    </recommendedName>
</protein>
<dbReference type="InterPro" id="IPR027359">
    <property type="entry name" value="Volt_channel_dom_sf"/>
</dbReference>
<keyword evidence="5" id="KW-0175">Coiled coil</keyword>
<reference evidence="9 10" key="1">
    <citation type="journal article" date="2018" name="Nat. Ecol. Evol.">
        <title>Shark genomes provide insights into elasmobranch evolution and the origin of vertebrates.</title>
        <authorList>
            <person name="Hara Y"/>
            <person name="Yamaguchi K"/>
            <person name="Onimaru K"/>
            <person name="Kadota M"/>
            <person name="Koyanagi M"/>
            <person name="Keeley SD"/>
            <person name="Tatsumi K"/>
            <person name="Tanaka K"/>
            <person name="Motone F"/>
            <person name="Kageyama Y"/>
            <person name="Nozu R"/>
            <person name="Adachi N"/>
            <person name="Nishimura O"/>
            <person name="Nakagawa R"/>
            <person name="Tanegashima C"/>
            <person name="Kiyatake I"/>
            <person name="Matsumoto R"/>
            <person name="Murakumo K"/>
            <person name="Nishida K"/>
            <person name="Terakita A"/>
            <person name="Kuratani S"/>
            <person name="Sato K"/>
            <person name="Hyodo S Kuraku.S."/>
        </authorList>
    </citation>
    <scope>NUCLEOTIDE SEQUENCE [LARGE SCALE GENOMIC DNA]</scope>
</reference>
<feature type="transmembrane region" description="Helical" evidence="7">
    <location>
        <begin position="240"/>
        <end position="263"/>
    </location>
</feature>
<feature type="region of interest" description="Disordered" evidence="6">
    <location>
        <begin position="337"/>
        <end position="372"/>
    </location>
</feature>
<feature type="transmembrane region" description="Helical" evidence="7">
    <location>
        <begin position="114"/>
        <end position="133"/>
    </location>
</feature>
<feature type="compositionally biased region" description="Basic and acidic residues" evidence="6">
    <location>
        <begin position="360"/>
        <end position="372"/>
    </location>
</feature>
<dbReference type="Proteomes" id="UP000287033">
    <property type="component" value="Unassembled WGS sequence"/>
</dbReference>
<feature type="transmembrane region" description="Helical" evidence="7">
    <location>
        <begin position="164"/>
        <end position="184"/>
    </location>
</feature>
<comment type="caution">
    <text evidence="9">The sequence shown here is derived from an EMBL/GenBank/DDBJ whole genome shotgun (WGS) entry which is preliminary data.</text>
</comment>
<evidence type="ECO:0000313" key="10">
    <source>
        <dbReference type="Proteomes" id="UP000287033"/>
    </source>
</evidence>
<name>A0A401SPS9_CHIPU</name>
<evidence type="ECO:0000256" key="6">
    <source>
        <dbReference type="SAM" id="MobiDB-lite"/>
    </source>
</evidence>
<evidence type="ECO:0000256" key="7">
    <source>
        <dbReference type="SAM" id="Phobius"/>
    </source>
</evidence>
<dbReference type="GO" id="GO:0086010">
    <property type="term" value="P:membrane depolarization during action potential"/>
    <property type="evidence" value="ECO:0007669"/>
    <property type="project" value="TreeGrafter"/>
</dbReference>
<dbReference type="GO" id="GO:0005248">
    <property type="term" value="F:voltage-gated sodium channel activity"/>
    <property type="evidence" value="ECO:0007669"/>
    <property type="project" value="TreeGrafter"/>
</dbReference>
<feature type="transmembrane region" description="Helical" evidence="7">
    <location>
        <begin position="303"/>
        <end position="322"/>
    </location>
</feature>
<dbReference type="Gene3D" id="1.20.120.350">
    <property type="entry name" value="Voltage-gated potassium channels. Chain C"/>
    <property type="match status" value="3"/>
</dbReference>
<feature type="transmembrane region" description="Helical" evidence="7">
    <location>
        <begin position="209"/>
        <end position="228"/>
    </location>
</feature>
<dbReference type="InterPro" id="IPR043203">
    <property type="entry name" value="VGCC_Ca_Na"/>
</dbReference>
<keyword evidence="2 7" id="KW-0812">Transmembrane</keyword>
<feature type="domain" description="Ion transport" evidence="8">
    <location>
        <begin position="2"/>
        <end position="158"/>
    </location>
</feature>
<evidence type="ECO:0000256" key="3">
    <source>
        <dbReference type="ARBA" id="ARBA00022989"/>
    </source>
</evidence>
<feature type="transmembrane region" description="Helical" evidence="7">
    <location>
        <begin position="61"/>
        <end position="82"/>
    </location>
</feature>
<feature type="domain" description="Ion transport" evidence="8">
    <location>
        <begin position="438"/>
        <end position="514"/>
    </location>
</feature>
<dbReference type="STRING" id="137246.A0A401SPS9"/>
<evidence type="ECO:0000256" key="1">
    <source>
        <dbReference type="ARBA" id="ARBA00004141"/>
    </source>
</evidence>
<dbReference type="GO" id="GO:0001518">
    <property type="term" value="C:voltage-gated sodium channel complex"/>
    <property type="evidence" value="ECO:0007669"/>
    <property type="project" value="TreeGrafter"/>
</dbReference>
<keyword evidence="4 7" id="KW-0472">Membrane</keyword>
<organism evidence="9 10">
    <name type="scientific">Chiloscyllium punctatum</name>
    <name type="common">Brownbanded bambooshark</name>
    <name type="synonym">Hemiscyllium punctatum</name>
    <dbReference type="NCBI Taxonomy" id="137246"/>
    <lineage>
        <taxon>Eukaryota</taxon>
        <taxon>Metazoa</taxon>
        <taxon>Chordata</taxon>
        <taxon>Craniata</taxon>
        <taxon>Vertebrata</taxon>
        <taxon>Chondrichthyes</taxon>
        <taxon>Elasmobranchii</taxon>
        <taxon>Galeomorphii</taxon>
        <taxon>Galeoidea</taxon>
        <taxon>Orectolobiformes</taxon>
        <taxon>Hemiscylliidae</taxon>
        <taxon>Chiloscyllium</taxon>
    </lineage>
</organism>
<evidence type="ECO:0000259" key="8">
    <source>
        <dbReference type="Pfam" id="PF00520"/>
    </source>
</evidence>
<dbReference type="PANTHER" id="PTHR10037">
    <property type="entry name" value="VOLTAGE-GATED CATION CHANNEL CALCIUM AND SODIUM"/>
    <property type="match status" value="1"/>
</dbReference>
<feature type="transmembrane region" description="Helical" evidence="7">
    <location>
        <begin position="20"/>
        <end position="41"/>
    </location>
</feature>